<dbReference type="InterPro" id="IPR027417">
    <property type="entry name" value="P-loop_NTPase"/>
</dbReference>
<evidence type="ECO:0000256" key="2">
    <source>
        <dbReference type="ARBA" id="ARBA00005417"/>
    </source>
</evidence>
<evidence type="ECO:0000256" key="1">
    <source>
        <dbReference type="ARBA" id="ARBA00004533"/>
    </source>
</evidence>
<protein>
    <submittedName>
        <fullName evidence="7">ABC transporter ATP-binding protein</fullName>
    </submittedName>
</protein>
<dbReference type="SMART" id="SM00382">
    <property type="entry name" value="AAA"/>
    <property type="match status" value="1"/>
</dbReference>
<keyword evidence="8" id="KW-1185">Reference proteome</keyword>
<comment type="subcellular location">
    <subcellularLocation>
        <location evidence="1">Cell inner membrane</location>
    </subcellularLocation>
</comment>
<dbReference type="PROSITE" id="PS00211">
    <property type="entry name" value="ABC_TRANSPORTER_1"/>
    <property type="match status" value="1"/>
</dbReference>
<comment type="caution">
    <text evidence="7">The sequence shown here is derived from an EMBL/GenBank/DDBJ whole genome shotgun (WGS) entry which is preliminary data.</text>
</comment>
<dbReference type="Gene3D" id="3.40.50.300">
    <property type="entry name" value="P-loop containing nucleotide triphosphate hydrolases"/>
    <property type="match status" value="1"/>
</dbReference>
<reference evidence="8" key="1">
    <citation type="journal article" date="2019" name="Int. J. Syst. Evol. Microbiol.">
        <title>The Global Catalogue of Microorganisms (GCM) 10K type strain sequencing project: providing services to taxonomists for standard genome sequencing and annotation.</title>
        <authorList>
            <consortium name="The Broad Institute Genomics Platform"/>
            <consortium name="The Broad Institute Genome Sequencing Center for Infectious Disease"/>
            <person name="Wu L."/>
            <person name="Ma J."/>
        </authorList>
    </citation>
    <scope>NUCLEOTIDE SEQUENCE [LARGE SCALE GENOMIC DNA]</scope>
    <source>
        <strain evidence="8">CCUG 49584</strain>
    </source>
</reference>
<evidence type="ECO:0000313" key="8">
    <source>
        <dbReference type="Proteomes" id="UP001597263"/>
    </source>
</evidence>
<dbReference type="PROSITE" id="PS50893">
    <property type="entry name" value="ABC_TRANSPORTER_2"/>
    <property type="match status" value="1"/>
</dbReference>
<proteinExistence type="inferred from homology"/>
<keyword evidence="5 7" id="KW-0067">ATP-binding</keyword>
<dbReference type="Pfam" id="PF00005">
    <property type="entry name" value="ABC_tran"/>
    <property type="match status" value="1"/>
</dbReference>
<dbReference type="GO" id="GO:0005524">
    <property type="term" value="F:ATP binding"/>
    <property type="evidence" value="ECO:0007669"/>
    <property type="project" value="UniProtKB-KW"/>
</dbReference>
<evidence type="ECO:0000256" key="4">
    <source>
        <dbReference type="ARBA" id="ARBA00022741"/>
    </source>
</evidence>
<gene>
    <name evidence="7" type="ORF">ACFQ35_11435</name>
</gene>
<dbReference type="PANTHER" id="PTHR42939:SF1">
    <property type="entry name" value="ABC TRANSPORTER ATP-BINDING PROTEIN ALBC-RELATED"/>
    <property type="match status" value="1"/>
</dbReference>
<evidence type="ECO:0000256" key="3">
    <source>
        <dbReference type="ARBA" id="ARBA00022448"/>
    </source>
</evidence>
<dbReference type="InterPro" id="IPR017871">
    <property type="entry name" value="ABC_transporter-like_CS"/>
</dbReference>
<evidence type="ECO:0000313" key="7">
    <source>
        <dbReference type="EMBL" id="MFD1227750.1"/>
    </source>
</evidence>
<dbReference type="InterPro" id="IPR003439">
    <property type="entry name" value="ABC_transporter-like_ATP-bd"/>
</dbReference>
<dbReference type="InterPro" id="IPR051782">
    <property type="entry name" value="ABC_Transporter_VariousFunc"/>
</dbReference>
<dbReference type="EMBL" id="JBHTMA010000037">
    <property type="protein sequence ID" value="MFD1227750.1"/>
    <property type="molecule type" value="Genomic_DNA"/>
</dbReference>
<dbReference type="Proteomes" id="UP001597263">
    <property type="component" value="Unassembled WGS sequence"/>
</dbReference>
<name>A0ABW3V4F1_9HYPH</name>
<keyword evidence="4" id="KW-0547">Nucleotide-binding</keyword>
<evidence type="ECO:0000256" key="5">
    <source>
        <dbReference type="ARBA" id="ARBA00022840"/>
    </source>
</evidence>
<keyword evidence="3" id="KW-0813">Transport</keyword>
<sequence>MTETVKLAGVTKTYGTFNAISDASYVLNAGENIALVGHNGAGKTTMIKLMLGLIRPTEGKVLVLGEDPAAGQFAARRRLGYLPEHVSFNMALTGRETLSFYARLKSVPLKETADLLDHVGLSHAADRRVGTYSKGMRQRLGLAQALLGKPAVLLLDEPTTGLDPALRKNFYDLLEVMRAEGTTILMSSHALTELENRVGRVIIANRGKVIADGSLDDLRHIARLPVRIRVSLAGEGAPLSAAQPLQIHWQKTGFSTFETDVLAEDKMQVLHSVIAQNHNITDIDVMAPTLDELYAHFLTAKEAAE</sequence>
<dbReference type="PANTHER" id="PTHR42939">
    <property type="entry name" value="ABC TRANSPORTER ATP-BINDING PROTEIN ALBC-RELATED"/>
    <property type="match status" value="1"/>
</dbReference>
<dbReference type="InterPro" id="IPR003593">
    <property type="entry name" value="AAA+_ATPase"/>
</dbReference>
<comment type="similarity">
    <text evidence="2">Belongs to the ABC transporter superfamily.</text>
</comment>
<dbReference type="RefSeq" id="WP_289386449.1">
    <property type="nucleotide sequence ID" value="NZ_JAUCBM010000002.1"/>
</dbReference>
<organism evidence="7 8">
    <name type="scientific">Pseudochrobactrum kiredjianiae</name>
    <dbReference type="NCBI Taxonomy" id="386305"/>
    <lineage>
        <taxon>Bacteria</taxon>
        <taxon>Pseudomonadati</taxon>
        <taxon>Pseudomonadota</taxon>
        <taxon>Alphaproteobacteria</taxon>
        <taxon>Hyphomicrobiales</taxon>
        <taxon>Brucellaceae</taxon>
        <taxon>Pseudochrobactrum</taxon>
    </lineage>
</organism>
<dbReference type="CDD" id="cd03230">
    <property type="entry name" value="ABC_DR_subfamily_A"/>
    <property type="match status" value="1"/>
</dbReference>
<feature type="domain" description="ABC transporter" evidence="6">
    <location>
        <begin position="5"/>
        <end position="231"/>
    </location>
</feature>
<accession>A0ABW3V4F1</accession>
<dbReference type="SUPFAM" id="SSF52540">
    <property type="entry name" value="P-loop containing nucleoside triphosphate hydrolases"/>
    <property type="match status" value="1"/>
</dbReference>
<evidence type="ECO:0000259" key="6">
    <source>
        <dbReference type="PROSITE" id="PS50893"/>
    </source>
</evidence>